<protein>
    <recommendedName>
        <fullName evidence="4">DUF308 domain-containing protein</fullName>
    </recommendedName>
</protein>
<proteinExistence type="predicted"/>
<gene>
    <name evidence="2" type="ORF">E8P82_01795</name>
</gene>
<evidence type="ECO:0000313" key="3">
    <source>
        <dbReference type="Proteomes" id="UP000305233"/>
    </source>
</evidence>
<evidence type="ECO:0008006" key="4">
    <source>
        <dbReference type="Google" id="ProtNLM"/>
    </source>
</evidence>
<evidence type="ECO:0000313" key="2">
    <source>
        <dbReference type="EMBL" id="THJ68658.1"/>
    </source>
</evidence>
<dbReference type="EMBL" id="SSWH01000001">
    <property type="protein sequence ID" value="THJ68658.1"/>
    <property type="molecule type" value="Genomic_DNA"/>
</dbReference>
<dbReference type="AlphaFoldDB" id="A0A4S5EAD2"/>
<feature type="transmembrane region" description="Helical" evidence="1">
    <location>
        <begin position="76"/>
        <end position="95"/>
    </location>
</feature>
<sequence>MATAPLVPGSGTAGLRVWRPLLARAVLSAVFGLLTVFWREPSTLVVSVAGGLYLLIGGAGYLWTHQVSAGLPLTTALTRIGGGLLLGAGVVSLVFADDRSFALAGSVALFVAGIAELIRGLGDRRHPAARDFVLVGVIGLATGLILPFVEDLGPQALLGVSGGGALLSAVVLGIAALSYRHDSAVSASEDQGARSEPDTVN</sequence>
<dbReference type="Proteomes" id="UP000305233">
    <property type="component" value="Unassembled WGS sequence"/>
</dbReference>
<feature type="transmembrane region" description="Helical" evidence="1">
    <location>
        <begin position="21"/>
        <end position="38"/>
    </location>
</feature>
<feature type="transmembrane region" description="Helical" evidence="1">
    <location>
        <begin position="155"/>
        <end position="177"/>
    </location>
</feature>
<feature type="transmembrane region" description="Helical" evidence="1">
    <location>
        <begin position="132"/>
        <end position="149"/>
    </location>
</feature>
<evidence type="ECO:0000256" key="1">
    <source>
        <dbReference type="SAM" id="Phobius"/>
    </source>
</evidence>
<comment type="caution">
    <text evidence="2">The sequence shown here is derived from an EMBL/GenBank/DDBJ whole genome shotgun (WGS) entry which is preliminary data.</text>
</comment>
<dbReference type="OrthoDB" id="4954718at2"/>
<accession>A0A4S5EAD2</accession>
<keyword evidence="1" id="KW-1133">Transmembrane helix</keyword>
<keyword evidence="1" id="KW-0472">Membrane</keyword>
<dbReference type="RefSeq" id="WP_136452759.1">
    <property type="nucleotide sequence ID" value="NZ_SSWH01000001.1"/>
</dbReference>
<name>A0A4S5EAD2_9MICC</name>
<feature type="transmembrane region" description="Helical" evidence="1">
    <location>
        <begin position="44"/>
        <end position="64"/>
    </location>
</feature>
<reference evidence="2 3" key="1">
    <citation type="submission" date="2019-04" db="EMBL/GenBank/DDBJ databases">
        <authorList>
            <person name="Liu Q."/>
            <person name="Xin Y.-H."/>
        </authorList>
    </citation>
    <scope>NUCLEOTIDE SEQUENCE [LARGE SCALE GENOMIC DNA]</scope>
    <source>
        <strain evidence="2 3">AM23</strain>
    </source>
</reference>
<feature type="transmembrane region" description="Helical" evidence="1">
    <location>
        <begin position="101"/>
        <end position="120"/>
    </location>
</feature>
<organism evidence="2 3">
    <name type="scientific">Arthrobacter echini</name>
    <dbReference type="NCBI Taxonomy" id="1529066"/>
    <lineage>
        <taxon>Bacteria</taxon>
        <taxon>Bacillati</taxon>
        <taxon>Actinomycetota</taxon>
        <taxon>Actinomycetes</taxon>
        <taxon>Micrococcales</taxon>
        <taxon>Micrococcaceae</taxon>
        <taxon>Arthrobacter</taxon>
    </lineage>
</organism>
<keyword evidence="3" id="KW-1185">Reference proteome</keyword>
<keyword evidence="1" id="KW-0812">Transmembrane</keyword>